<dbReference type="EMBL" id="JBHSNO010000008">
    <property type="protein sequence ID" value="MFC5590293.1"/>
    <property type="molecule type" value="Genomic_DNA"/>
</dbReference>
<feature type="transmembrane region" description="Helical" evidence="1">
    <location>
        <begin position="96"/>
        <end position="119"/>
    </location>
</feature>
<feature type="transmembrane region" description="Helical" evidence="1">
    <location>
        <begin position="404"/>
        <end position="422"/>
    </location>
</feature>
<keyword evidence="4" id="KW-1185">Reference proteome</keyword>
<gene>
    <name evidence="3" type="ORF">ACFPRA_15420</name>
</gene>
<proteinExistence type="predicted"/>
<comment type="caution">
    <text evidence="3">The sequence shown here is derived from an EMBL/GenBank/DDBJ whole genome shotgun (WGS) entry which is preliminary data.</text>
</comment>
<organism evidence="3 4">
    <name type="scientific">Sporosarcina soli</name>
    <dbReference type="NCBI Taxonomy" id="334736"/>
    <lineage>
        <taxon>Bacteria</taxon>
        <taxon>Bacillati</taxon>
        <taxon>Bacillota</taxon>
        <taxon>Bacilli</taxon>
        <taxon>Bacillales</taxon>
        <taxon>Caryophanaceae</taxon>
        <taxon>Sporosarcina</taxon>
    </lineage>
</organism>
<dbReference type="InterPro" id="IPR011853">
    <property type="entry name" value="TRAP_DctM-Dct_fused"/>
</dbReference>
<feature type="transmembrane region" description="Helical" evidence="1">
    <location>
        <begin position="298"/>
        <end position="320"/>
    </location>
</feature>
<feature type="transmembrane region" description="Helical" evidence="1">
    <location>
        <begin position="524"/>
        <end position="544"/>
    </location>
</feature>
<dbReference type="InterPro" id="IPR010656">
    <property type="entry name" value="DctM"/>
</dbReference>
<feature type="transmembrane region" description="Helical" evidence="1">
    <location>
        <begin position="126"/>
        <end position="143"/>
    </location>
</feature>
<dbReference type="RefSeq" id="WP_381436526.1">
    <property type="nucleotide sequence ID" value="NZ_JBHSNO010000008.1"/>
</dbReference>
<feature type="transmembrane region" description="Helical" evidence="1">
    <location>
        <begin position="70"/>
        <end position="90"/>
    </location>
</feature>
<feature type="transmembrane region" description="Helical" evidence="1">
    <location>
        <begin position="366"/>
        <end position="383"/>
    </location>
</feature>
<feature type="transmembrane region" description="Helical" evidence="1">
    <location>
        <begin position="428"/>
        <end position="449"/>
    </location>
</feature>
<feature type="domain" description="TRAP C4-dicarboxylate transport system permease DctM subunit" evidence="2">
    <location>
        <begin position="113"/>
        <end position="548"/>
    </location>
</feature>
<feature type="transmembrane region" description="Helical" evidence="1">
    <location>
        <begin position="456"/>
        <end position="479"/>
    </location>
</feature>
<feature type="transmembrane region" description="Helical" evidence="1">
    <location>
        <begin position="591"/>
        <end position="618"/>
    </location>
</feature>
<evidence type="ECO:0000259" key="2">
    <source>
        <dbReference type="Pfam" id="PF06808"/>
    </source>
</evidence>
<dbReference type="PANTHER" id="PTHR43849">
    <property type="entry name" value="BLL3936 PROTEIN"/>
    <property type="match status" value="1"/>
</dbReference>
<evidence type="ECO:0000313" key="4">
    <source>
        <dbReference type="Proteomes" id="UP001596109"/>
    </source>
</evidence>
<feature type="transmembrane region" description="Helical" evidence="1">
    <location>
        <begin position="260"/>
        <end position="286"/>
    </location>
</feature>
<keyword evidence="1" id="KW-0472">Membrane</keyword>
<dbReference type="Pfam" id="PF06808">
    <property type="entry name" value="DctM"/>
    <property type="match status" value="1"/>
</dbReference>
<keyword evidence="1" id="KW-1133">Transmembrane helix</keyword>
<reference evidence="4" key="1">
    <citation type="journal article" date="2019" name="Int. J. Syst. Evol. Microbiol.">
        <title>The Global Catalogue of Microorganisms (GCM) 10K type strain sequencing project: providing services to taxonomists for standard genome sequencing and annotation.</title>
        <authorList>
            <consortium name="The Broad Institute Genomics Platform"/>
            <consortium name="The Broad Institute Genome Sequencing Center for Infectious Disease"/>
            <person name="Wu L."/>
            <person name="Ma J."/>
        </authorList>
    </citation>
    <scope>NUCLEOTIDE SEQUENCE [LARGE SCALE GENOMIC DNA]</scope>
    <source>
        <strain evidence="4">CGMCC 4.1434</strain>
    </source>
</reference>
<name>A0ABW0TPI6_9BACL</name>
<dbReference type="PANTHER" id="PTHR43849:SF2">
    <property type="entry name" value="BLL3936 PROTEIN"/>
    <property type="match status" value="1"/>
</dbReference>
<evidence type="ECO:0000313" key="3">
    <source>
        <dbReference type="EMBL" id="MFC5590293.1"/>
    </source>
</evidence>
<feature type="transmembrane region" description="Helical" evidence="1">
    <location>
        <begin position="5"/>
        <end position="25"/>
    </location>
</feature>
<keyword evidence="1" id="KW-0812">Transmembrane</keyword>
<dbReference type="NCBIfam" id="TIGR02123">
    <property type="entry name" value="TRAP_fused"/>
    <property type="match status" value="1"/>
</dbReference>
<feature type="transmembrane region" description="Helical" evidence="1">
    <location>
        <begin position="37"/>
        <end position="54"/>
    </location>
</feature>
<accession>A0ABW0TPI6</accession>
<dbReference type="Proteomes" id="UP001596109">
    <property type="component" value="Unassembled WGS sequence"/>
</dbReference>
<feature type="transmembrane region" description="Helical" evidence="1">
    <location>
        <begin position="491"/>
        <end position="512"/>
    </location>
</feature>
<evidence type="ECO:0000256" key="1">
    <source>
        <dbReference type="SAM" id="Phobius"/>
    </source>
</evidence>
<feature type="transmembrane region" description="Helical" evidence="1">
    <location>
        <begin position="556"/>
        <end position="579"/>
    </location>
</feature>
<feature type="transmembrane region" description="Helical" evidence="1">
    <location>
        <begin position="341"/>
        <end position="360"/>
    </location>
</feature>
<protein>
    <submittedName>
        <fullName evidence="3">TRAP transporter permease</fullName>
    </submittedName>
</protein>
<sequence length="637" mass="68076">MDRKIIIRIVGVTCLALATFHLYAAGVKIFPPLQQRSMHYGLALVIIFLTYPLITKKDGDNMERQEEGRIPIIISFLLALLSIWVTGYVFLNHISLLTAISNPSTMTIVIGAIMIILTLEATRRTLGWALPIISGIFIIYALLGNKLPLLFAHTGYSFADVVSKVGMSNVGIFGQPLGVSATYIILYVIFGSLLAASGAGKLFIDLSMAAVGRYRGGAAKVSIVSSALSGTISGNPVSNVVTTGVLTIPLMKKQGYKSEYAGAVETISSTGGIILPPIMGAVAFLIADFLQVEYAEVAFAAIIPAILYFVAVFIMVDLNAARLETSSGLKREENVYNVKELLLTKGHLLIPIFVLVYFLLVERNTPIYSAFWAIISIPLVCLIRKETRMSIRKIVESLQEGVKLSLMVVSACACAGIVIGVIDMTGIGLRFAGILTDLAGGSLFLLLVLTMVSSIILGMGLPPVAAYLVLAIVVGPALIEFGVTPMAAHMFIFYYGCLSVITPPVAVAAFAASSLAKSNPNKTALIALRLGLTAFIVPFLFVYGPELLMDGSTMEIALACVSALVGVFALSVALEGYLISEINIYTRVIMFLAALLLMSVGMLTDIIGALIVTLITAIEFKKHGEIRKVGIKTTKVS</sequence>